<evidence type="ECO:0000313" key="6">
    <source>
        <dbReference type="EMBL" id="CEF70676.1"/>
    </source>
</evidence>
<evidence type="ECO:0000256" key="2">
    <source>
        <dbReference type="ARBA" id="ARBA00022737"/>
    </source>
</evidence>
<keyword evidence="3" id="KW-1015">Disulfide bond</keyword>
<keyword evidence="4" id="KW-0393">Immunoglobulin domain</keyword>
<dbReference type="CTD" id="36383054"/>
<dbReference type="InterPro" id="IPR003599">
    <property type="entry name" value="Ig_sub"/>
</dbReference>
<keyword evidence="2" id="KW-0677">Repeat</keyword>
<dbReference type="CDD" id="cd00096">
    <property type="entry name" value="Ig"/>
    <property type="match status" value="1"/>
</dbReference>
<dbReference type="SMART" id="SM00409">
    <property type="entry name" value="IG"/>
    <property type="match status" value="3"/>
</dbReference>
<dbReference type="InterPro" id="IPR050958">
    <property type="entry name" value="Cell_Adh-Cytoskel_Orgn"/>
</dbReference>
<protein>
    <submittedName>
        <fullName evidence="6">Immunoglobulin subtype 2 domain and Immunoglobulin subtype domain and Immunoglobulin-like domain and Immunoglobulin I-set domain and Immunoglobulin-like fold domain-containing protein</fullName>
    </submittedName>
</protein>
<dbReference type="RefSeq" id="XP_024509872.1">
    <property type="nucleotide sequence ID" value="XM_024644299.1"/>
</dbReference>
<dbReference type="PANTHER" id="PTHR45080">
    <property type="entry name" value="CONTACTIN 5"/>
    <property type="match status" value="1"/>
</dbReference>
<gene>
    <name evidence="6 8 9" type="ORF">SRAE_X000000700</name>
</gene>
<dbReference type="PANTHER" id="PTHR45080:SF8">
    <property type="entry name" value="IG-LIKE DOMAIN-CONTAINING PROTEIN"/>
    <property type="match status" value="1"/>
</dbReference>
<reference evidence="6 7" key="1">
    <citation type="submission" date="2014-09" db="EMBL/GenBank/DDBJ databases">
        <authorList>
            <person name="Martin A.A."/>
        </authorList>
    </citation>
    <scope>NUCLEOTIDE SEQUENCE</scope>
    <source>
        <strain evidence="7">ED321</strain>
        <strain evidence="6">ED321 Heterogonic</strain>
    </source>
</reference>
<keyword evidence="7" id="KW-1185">Reference proteome</keyword>
<keyword evidence="1" id="KW-0732">Signal</keyword>
<dbReference type="InterPro" id="IPR003598">
    <property type="entry name" value="Ig_sub2"/>
</dbReference>
<evidence type="ECO:0000313" key="9">
    <source>
        <dbReference type="WormBase" id="SRAE_X000000700"/>
    </source>
</evidence>
<dbReference type="InterPro" id="IPR007110">
    <property type="entry name" value="Ig-like_dom"/>
</dbReference>
<dbReference type="STRING" id="34506.A0A090LLS9"/>
<feature type="domain" description="Ig-like" evidence="5">
    <location>
        <begin position="9"/>
        <end position="103"/>
    </location>
</feature>
<reference evidence="8" key="2">
    <citation type="submission" date="2020-12" db="UniProtKB">
        <authorList>
            <consortium name="WormBaseParasite"/>
        </authorList>
    </citation>
    <scope>IDENTIFICATION</scope>
</reference>
<evidence type="ECO:0000256" key="1">
    <source>
        <dbReference type="ARBA" id="ARBA00022729"/>
    </source>
</evidence>
<dbReference type="InterPro" id="IPR036179">
    <property type="entry name" value="Ig-like_dom_sf"/>
</dbReference>
<proteinExistence type="predicted"/>
<dbReference type="OrthoDB" id="504170at2759"/>
<evidence type="ECO:0000256" key="4">
    <source>
        <dbReference type="ARBA" id="ARBA00023319"/>
    </source>
</evidence>
<evidence type="ECO:0000259" key="5">
    <source>
        <dbReference type="PROSITE" id="PS50835"/>
    </source>
</evidence>
<dbReference type="WBParaSite" id="SRAE_X000000700.1">
    <property type="protein sequence ID" value="SRAE_X000000700.1"/>
    <property type="gene ID" value="WBGene00265561"/>
</dbReference>
<dbReference type="Proteomes" id="UP000035682">
    <property type="component" value="Unplaced"/>
</dbReference>
<dbReference type="AlphaFoldDB" id="A0A090LLS9"/>
<evidence type="ECO:0000256" key="3">
    <source>
        <dbReference type="ARBA" id="ARBA00023157"/>
    </source>
</evidence>
<dbReference type="GO" id="GO:0005886">
    <property type="term" value="C:plasma membrane"/>
    <property type="evidence" value="ECO:0007669"/>
    <property type="project" value="TreeGrafter"/>
</dbReference>
<dbReference type="EMBL" id="LN609530">
    <property type="protein sequence ID" value="CEF70676.1"/>
    <property type="molecule type" value="Genomic_DNA"/>
</dbReference>
<dbReference type="InterPro" id="IPR013783">
    <property type="entry name" value="Ig-like_fold"/>
</dbReference>
<organism evidence="6">
    <name type="scientific">Strongyloides ratti</name>
    <name type="common">Parasitic roundworm</name>
    <dbReference type="NCBI Taxonomy" id="34506"/>
    <lineage>
        <taxon>Eukaryota</taxon>
        <taxon>Metazoa</taxon>
        <taxon>Ecdysozoa</taxon>
        <taxon>Nematoda</taxon>
        <taxon>Chromadorea</taxon>
        <taxon>Rhabditida</taxon>
        <taxon>Tylenchina</taxon>
        <taxon>Panagrolaimomorpha</taxon>
        <taxon>Strongyloidoidea</taxon>
        <taxon>Strongyloididae</taxon>
        <taxon>Strongyloides</taxon>
    </lineage>
</organism>
<dbReference type="GO" id="GO:0007156">
    <property type="term" value="P:homophilic cell adhesion via plasma membrane adhesion molecules"/>
    <property type="evidence" value="ECO:0007669"/>
    <property type="project" value="TreeGrafter"/>
</dbReference>
<dbReference type="GeneID" id="36383054"/>
<feature type="domain" description="Ig-like" evidence="5">
    <location>
        <begin position="108"/>
        <end position="204"/>
    </location>
</feature>
<accession>A0A090LLS9</accession>
<evidence type="ECO:0000313" key="8">
    <source>
        <dbReference type="WBParaSite" id="SRAE_X000000700.1"/>
    </source>
</evidence>
<dbReference type="Pfam" id="PF07679">
    <property type="entry name" value="I-set"/>
    <property type="match status" value="3"/>
</dbReference>
<dbReference type="FunFam" id="2.60.40.10:FF:000032">
    <property type="entry name" value="palladin isoform X1"/>
    <property type="match status" value="1"/>
</dbReference>
<dbReference type="InterPro" id="IPR013098">
    <property type="entry name" value="Ig_I-set"/>
</dbReference>
<dbReference type="Gene3D" id="2.60.40.10">
    <property type="entry name" value="Immunoglobulins"/>
    <property type="match status" value="3"/>
</dbReference>
<dbReference type="OMA" id="MEFRCKS"/>
<dbReference type="SMART" id="SM00408">
    <property type="entry name" value="IGc2"/>
    <property type="match status" value="3"/>
</dbReference>
<dbReference type="WormBase" id="SRAE_X000000700">
    <property type="protein sequence ID" value="SRP05414"/>
    <property type="gene ID" value="WBGene00265561"/>
</dbReference>
<name>A0A090LLS9_STRRB</name>
<sequence>MTQVESKAPHFPQQPLAKQNEDGSLELECYVEAYPEPNLKWTYNNTEIKDDQRYQTCIDRESSNKFIARLKIKELNDDDAGAYRCCLTNGLGKGNANFNLKLTGFSSPTFVSKPAINSRDNGRVMVMEFVCKSVLKPTFTWFKGETKIFEDKEQHYKFVEEPLSGNQYRIALEITDPKKEKDAGNFVCIADNNSGKLTATFSVKFEVPAGAPTFTRKPQISQKTSETNGEPAIVFDIGYCADGESEVSWINPNGRKIKEGNRIGIQNIKDSGNGNYTALLELRNYKAKDSGTYICNIKNDCGEANVELTLNIEGPSDDGADDGADD</sequence>
<dbReference type="SUPFAM" id="SSF48726">
    <property type="entry name" value="Immunoglobulin"/>
    <property type="match status" value="3"/>
</dbReference>
<feature type="domain" description="Ig-like" evidence="5">
    <location>
        <begin position="212"/>
        <end position="311"/>
    </location>
</feature>
<evidence type="ECO:0000313" key="7">
    <source>
        <dbReference type="Proteomes" id="UP000035682"/>
    </source>
</evidence>
<dbReference type="PROSITE" id="PS50835">
    <property type="entry name" value="IG_LIKE"/>
    <property type="match status" value="3"/>
</dbReference>